<sequence>MTTNAARPRALIFTGGRLGDWALPLIREDDYLIGADRGALFLTERGHPPRLAVGDFDSIDERQLAAVREAAGECLAFDAVDKDWTDTELALREAISRGFRDIVIVGGLGTRFDHSLANVHLLRLAHELGSRAMLADEHNEIRFLAGPIDCRLEADSRYPNVSLLPLTPEAAGVTLVGFAYPLREAVLRIGMSLGISNLLAEPEGTIVLGSGELLVIRSRD</sequence>
<dbReference type="EC" id="2.7.6.2" evidence="5"/>
<dbReference type="InterPro" id="IPR006282">
    <property type="entry name" value="Thi_PPkinase"/>
</dbReference>
<evidence type="ECO:0000256" key="4">
    <source>
        <dbReference type="ARBA" id="ARBA00022840"/>
    </source>
</evidence>
<dbReference type="InterPro" id="IPR036371">
    <property type="entry name" value="TPK_B1-bd_sf"/>
</dbReference>
<evidence type="ECO:0000256" key="1">
    <source>
        <dbReference type="ARBA" id="ARBA00022679"/>
    </source>
</evidence>
<name>A0A841TZN2_9BACL</name>
<dbReference type="CDD" id="cd07995">
    <property type="entry name" value="TPK"/>
    <property type="match status" value="1"/>
</dbReference>
<dbReference type="Pfam" id="PF04263">
    <property type="entry name" value="TPK_catalytic"/>
    <property type="match status" value="1"/>
</dbReference>
<dbReference type="GO" id="GO:0005524">
    <property type="term" value="F:ATP binding"/>
    <property type="evidence" value="ECO:0007669"/>
    <property type="project" value="UniProtKB-KW"/>
</dbReference>
<dbReference type="PANTHER" id="PTHR41299">
    <property type="entry name" value="THIAMINE PYROPHOSPHOKINASE"/>
    <property type="match status" value="1"/>
</dbReference>
<feature type="domain" description="Thiamin pyrophosphokinase thiamin-binding" evidence="6">
    <location>
        <begin position="146"/>
        <end position="214"/>
    </location>
</feature>
<dbReference type="InterPro" id="IPR007371">
    <property type="entry name" value="TPK_catalytic"/>
</dbReference>
<dbReference type="EMBL" id="JACJVR010000022">
    <property type="protein sequence ID" value="MBB6691124.1"/>
    <property type="molecule type" value="Genomic_DNA"/>
</dbReference>
<protein>
    <recommendedName>
        <fullName evidence="5">Thiamine diphosphokinase</fullName>
        <ecNumber evidence="5">2.7.6.2</ecNumber>
    </recommendedName>
</protein>
<evidence type="ECO:0000313" key="7">
    <source>
        <dbReference type="EMBL" id="MBB6691124.1"/>
    </source>
</evidence>
<keyword evidence="8" id="KW-1185">Reference proteome</keyword>
<accession>A0A841TZN2</accession>
<keyword evidence="3 7" id="KW-0418">Kinase</keyword>
<dbReference type="SMART" id="SM00983">
    <property type="entry name" value="TPK_B1_binding"/>
    <property type="match status" value="1"/>
</dbReference>
<organism evidence="7 8">
    <name type="scientific">Cohnella xylanilytica</name>
    <dbReference type="NCBI Taxonomy" id="557555"/>
    <lineage>
        <taxon>Bacteria</taxon>
        <taxon>Bacillati</taxon>
        <taxon>Bacillota</taxon>
        <taxon>Bacilli</taxon>
        <taxon>Bacillales</taxon>
        <taxon>Paenibacillaceae</taxon>
        <taxon>Cohnella</taxon>
    </lineage>
</organism>
<dbReference type="InterPro" id="IPR036759">
    <property type="entry name" value="TPK_catalytic_sf"/>
</dbReference>
<dbReference type="RefSeq" id="WP_185135126.1">
    <property type="nucleotide sequence ID" value="NZ_JACJVR010000022.1"/>
</dbReference>
<comment type="caution">
    <text evidence="7">The sequence shown here is derived from an EMBL/GenBank/DDBJ whole genome shotgun (WGS) entry which is preliminary data.</text>
</comment>
<proteinExistence type="predicted"/>
<gene>
    <name evidence="7" type="ORF">H7B90_06875</name>
</gene>
<dbReference type="GO" id="GO:0030975">
    <property type="term" value="F:thiamine binding"/>
    <property type="evidence" value="ECO:0007669"/>
    <property type="project" value="InterPro"/>
</dbReference>
<keyword evidence="2" id="KW-0547">Nucleotide-binding</keyword>
<dbReference type="GO" id="GO:0006772">
    <property type="term" value="P:thiamine metabolic process"/>
    <property type="evidence" value="ECO:0007669"/>
    <property type="project" value="UniProtKB-UniRule"/>
</dbReference>
<dbReference type="InterPro" id="IPR053149">
    <property type="entry name" value="TPK"/>
</dbReference>
<dbReference type="Pfam" id="PF04265">
    <property type="entry name" value="TPK_B1_binding"/>
    <property type="match status" value="1"/>
</dbReference>
<evidence type="ECO:0000313" key="8">
    <source>
        <dbReference type="Proteomes" id="UP000553776"/>
    </source>
</evidence>
<dbReference type="PANTHER" id="PTHR41299:SF1">
    <property type="entry name" value="THIAMINE PYROPHOSPHOKINASE"/>
    <property type="match status" value="1"/>
</dbReference>
<evidence type="ECO:0000256" key="5">
    <source>
        <dbReference type="NCBIfam" id="TIGR01378"/>
    </source>
</evidence>
<dbReference type="AlphaFoldDB" id="A0A841TZN2"/>
<evidence type="ECO:0000256" key="2">
    <source>
        <dbReference type="ARBA" id="ARBA00022741"/>
    </source>
</evidence>
<dbReference type="Gene3D" id="3.40.50.10240">
    <property type="entry name" value="Thiamin pyrophosphokinase, catalytic domain"/>
    <property type="match status" value="1"/>
</dbReference>
<dbReference type="GO" id="GO:0009229">
    <property type="term" value="P:thiamine diphosphate biosynthetic process"/>
    <property type="evidence" value="ECO:0007669"/>
    <property type="project" value="InterPro"/>
</dbReference>
<keyword evidence="1 7" id="KW-0808">Transferase</keyword>
<keyword evidence="4" id="KW-0067">ATP-binding</keyword>
<dbReference type="NCBIfam" id="TIGR01378">
    <property type="entry name" value="thi_PPkinase"/>
    <property type="match status" value="1"/>
</dbReference>
<dbReference type="SUPFAM" id="SSF63999">
    <property type="entry name" value="Thiamin pyrophosphokinase, catalytic domain"/>
    <property type="match status" value="1"/>
</dbReference>
<dbReference type="SUPFAM" id="SSF63862">
    <property type="entry name" value="Thiamin pyrophosphokinase, substrate-binding domain"/>
    <property type="match status" value="1"/>
</dbReference>
<dbReference type="Proteomes" id="UP000553776">
    <property type="component" value="Unassembled WGS sequence"/>
</dbReference>
<dbReference type="GO" id="GO:0004788">
    <property type="term" value="F:thiamine diphosphokinase activity"/>
    <property type="evidence" value="ECO:0007669"/>
    <property type="project" value="UniProtKB-UniRule"/>
</dbReference>
<dbReference type="InterPro" id="IPR007373">
    <property type="entry name" value="Thiamin_PyroPKinase_B1-bd"/>
</dbReference>
<dbReference type="GO" id="GO:0016301">
    <property type="term" value="F:kinase activity"/>
    <property type="evidence" value="ECO:0007669"/>
    <property type="project" value="UniProtKB-KW"/>
</dbReference>
<evidence type="ECO:0000259" key="6">
    <source>
        <dbReference type="SMART" id="SM00983"/>
    </source>
</evidence>
<evidence type="ECO:0000256" key="3">
    <source>
        <dbReference type="ARBA" id="ARBA00022777"/>
    </source>
</evidence>
<reference evidence="7 8" key="1">
    <citation type="submission" date="2020-08" db="EMBL/GenBank/DDBJ databases">
        <title>Cohnella phylogeny.</title>
        <authorList>
            <person name="Dunlap C."/>
        </authorList>
    </citation>
    <scope>NUCLEOTIDE SEQUENCE [LARGE SCALE GENOMIC DNA]</scope>
    <source>
        <strain evidence="7 8">DSM 25239</strain>
    </source>
</reference>